<feature type="active site" description="Proton acceptor" evidence="5">
    <location>
        <position position="91"/>
    </location>
</feature>
<dbReference type="Gene3D" id="3.40.50.720">
    <property type="entry name" value="NAD(P)-binding Rossmann-like Domain"/>
    <property type="match status" value="1"/>
</dbReference>
<dbReference type="FunFam" id="3.40.50.10380:FF:000003">
    <property type="entry name" value="NADP-dependent malic enzyme"/>
    <property type="match status" value="1"/>
</dbReference>
<keyword evidence="3 7" id="KW-0479">Metal-binding</keyword>
<evidence type="ECO:0000256" key="1">
    <source>
        <dbReference type="ARBA" id="ARBA00001936"/>
    </source>
</evidence>
<feature type="binding site" evidence="6">
    <location>
        <position position="286"/>
    </location>
    <ligand>
        <name>(S)-malate</name>
        <dbReference type="ChEBI" id="CHEBI:15589"/>
    </ligand>
</feature>
<dbReference type="SUPFAM" id="SSF51735">
    <property type="entry name" value="NAD(P)-binding Rossmann-fold domains"/>
    <property type="match status" value="1"/>
</dbReference>
<keyword evidence="11" id="KW-1185">Reference proteome</keyword>
<comment type="similarity">
    <text evidence="2">Belongs to the malic enzymes family.</text>
</comment>
<evidence type="ECO:0000259" key="8">
    <source>
        <dbReference type="SMART" id="SM00919"/>
    </source>
</evidence>
<comment type="cofactor">
    <cofactor evidence="1">
        <name>Mn(2+)</name>
        <dbReference type="ChEBI" id="CHEBI:29035"/>
    </cofactor>
</comment>
<dbReference type="InterPro" id="IPR012301">
    <property type="entry name" value="Malic_N_dom"/>
</dbReference>
<dbReference type="PIRSF" id="PIRSF000106">
    <property type="entry name" value="ME"/>
    <property type="match status" value="1"/>
</dbReference>
<evidence type="ECO:0000256" key="5">
    <source>
        <dbReference type="PIRSR" id="PIRSR000106-1"/>
    </source>
</evidence>
<dbReference type="FunFam" id="3.40.50.720:FF:000095">
    <property type="entry name" value="NADP-dependent malic enzyme"/>
    <property type="match status" value="1"/>
</dbReference>
<evidence type="ECO:0000313" key="10">
    <source>
        <dbReference type="EMBL" id="GGF35987.1"/>
    </source>
</evidence>
<evidence type="ECO:0000259" key="9">
    <source>
        <dbReference type="SMART" id="SM01274"/>
    </source>
</evidence>
<feature type="domain" description="Malic enzyme NAD-binding" evidence="8">
    <location>
        <begin position="160"/>
        <end position="384"/>
    </location>
</feature>
<dbReference type="AlphaFoldDB" id="A0A917BCS1"/>
<evidence type="ECO:0000256" key="2">
    <source>
        <dbReference type="ARBA" id="ARBA00008785"/>
    </source>
</evidence>
<protein>
    <submittedName>
        <fullName evidence="10">NAD-dependent malic enzyme 4</fullName>
    </submittedName>
</protein>
<dbReference type="InterPro" id="IPR036291">
    <property type="entry name" value="NAD(P)-bd_dom_sf"/>
</dbReference>
<feature type="binding site" evidence="6">
    <location>
        <position position="316"/>
    </location>
    <ligand>
        <name>(S)-malate</name>
        <dbReference type="ChEBI" id="CHEBI:15589"/>
    </ligand>
</feature>
<dbReference type="InterPro" id="IPR046346">
    <property type="entry name" value="Aminoacid_DH-like_N_sf"/>
</dbReference>
<keyword evidence="4" id="KW-0560">Oxidoreductase</keyword>
<feature type="domain" description="Malic enzyme N-terminal" evidence="9">
    <location>
        <begin position="15"/>
        <end position="148"/>
    </location>
</feature>
<dbReference type="Gene3D" id="3.40.50.10380">
    <property type="entry name" value="Malic enzyme, N-terminal domain"/>
    <property type="match status" value="1"/>
</dbReference>
<name>A0A917BCS1_HALAA</name>
<organism evidence="10 11">
    <name type="scientific">Halobacillus andaensis</name>
    <dbReference type="NCBI Taxonomy" id="1176239"/>
    <lineage>
        <taxon>Bacteria</taxon>
        <taxon>Bacillati</taxon>
        <taxon>Bacillota</taxon>
        <taxon>Bacilli</taxon>
        <taxon>Bacillales</taxon>
        <taxon>Bacillaceae</taxon>
        <taxon>Halobacillus</taxon>
    </lineage>
</organism>
<dbReference type="InterPro" id="IPR037062">
    <property type="entry name" value="Malic_N_dom_sf"/>
</dbReference>
<proteinExistence type="inferred from homology"/>
<evidence type="ECO:0000256" key="4">
    <source>
        <dbReference type="ARBA" id="ARBA00023002"/>
    </source>
</evidence>
<dbReference type="RefSeq" id="WP_188379195.1">
    <property type="nucleotide sequence ID" value="NZ_BMEL01000008.1"/>
</dbReference>
<comment type="caution">
    <text evidence="10">The sequence shown here is derived from an EMBL/GenBank/DDBJ whole genome shotgun (WGS) entry which is preliminary data.</text>
</comment>
<feature type="binding site" evidence="7">
    <location>
        <position position="159"/>
    </location>
    <ligand>
        <name>a divalent metal cation</name>
        <dbReference type="ChEBI" id="CHEBI:60240"/>
    </ligand>
</feature>
<dbReference type="InterPro" id="IPR001891">
    <property type="entry name" value="Malic_OxRdtase"/>
</dbReference>
<feature type="binding site" evidence="7">
    <location>
        <position position="133"/>
    </location>
    <ligand>
        <name>a divalent metal cation</name>
        <dbReference type="ChEBI" id="CHEBI:60240"/>
    </ligand>
</feature>
<dbReference type="PROSITE" id="PS00331">
    <property type="entry name" value="MALIC_ENZYMES"/>
    <property type="match status" value="1"/>
</dbReference>
<dbReference type="SUPFAM" id="SSF53223">
    <property type="entry name" value="Aminoacid dehydrogenase-like, N-terminal domain"/>
    <property type="match status" value="1"/>
</dbReference>
<reference evidence="10" key="1">
    <citation type="journal article" date="2014" name="Int. J. Syst. Evol. Microbiol.">
        <title>Complete genome sequence of Corynebacterium casei LMG S-19264T (=DSM 44701T), isolated from a smear-ripened cheese.</title>
        <authorList>
            <consortium name="US DOE Joint Genome Institute (JGI-PGF)"/>
            <person name="Walter F."/>
            <person name="Albersmeier A."/>
            <person name="Kalinowski J."/>
            <person name="Ruckert C."/>
        </authorList>
    </citation>
    <scope>NUCLEOTIDE SEQUENCE</scope>
    <source>
        <strain evidence="10">CGMCC 1.12153</strain>
    </source>
</reference>
<dbReference type="InterPro" id="IPR012302">
    <property type="entry name" value="Malic_NAD-bd"/>
</dbReference>
<comment type="cofactor">
    <cofactor evidence="7">
        <name>Mg(2+)</name>
        <dbReference type="ChEBI" id="CHEBI:18420"/>
    </cofactor>
    <cofactor evidence="7">
        <name>Mn(2+)</name>
        <dbReference type="ChEBI" id="CHEBI:29035"/>
    </cofactor>
    <text evidence="7">Divalent metal cations. Prefers magnesium or manganese.</text>
</comment>
<reference evidence="10" key="2">
    <citation type="submission" date="2020-09" db="EMBL/GenBank/DDBJ databases">
        <authorList>
            <person name="Sun Q."/>
            <person name="Zhou Y."/>
        </authorList>
    </citation>
    <scope>NUCLEOTIDE SEQUENCE</scope>
    <source>
        <strain evidence="10">CGMCC 1.12153</strain>
    </source>
</reference>
<dbReference type="CDD" id="cd05311">
    <property type="entry name" value="NAD_bind_2_malic_enz"/>
    <property type="match status" value="1"/>
</dbReference>
<dbReference type="PANTHER" id="PTHR43237">
    <property type="entry name" value="NADP-DEPENDENT MALIC ENZYME"/>
    <property type="match status" value="1"/>
</dbReference>
<feature type="active site" description="Proton donor" evidence="5">
    <location>
        <position position="36"/>
    </location>
</feature>
<dbReference type="SMART" id="SM01274">
    <property type="entry name" value="malic"/>
    <property type="match status" value="1"/>
</dbReference>
<dbReference type="Pfam" id="PF00390">
    <property type="entry name" value="malic"/>
    <property type="match status" value="1"/>
</dbReference>
<gene>
    <name evidence="10" type="primary">ytsJ</name>
    <name evidence="10" type="ORF">GCM10010954_38760</name>
</gene>
<dbReference type="EMBL" id="BMEL01000008">
    <property type="protein sequence ID" value="GGF35987.1"/>
    <property type="molecule type" value="Genomic_DNA"/>
</dbReference>
<sequence length="402" mass="43379">MDLRRDALELHQKYRGKLSVEVKVPVESKEDLSLVYSPGVAEPCKEIHENEDAIYDYTIRGNLVGVVTNGTAVLGLGDIGAGASYPVMEGKAALFKLFADVDAFPICIDRKDPDAFIDAVKALETTFGGINLEDISAPNCFYIEEKLKNDLQIPVFHDDQHGTAIVTAAGLINALKVVQKKLEHVKVIINGAGAAGIAVVKLLVNMGVGEIILCDSKGAIYEGRHYRMNPLKEEVAAMTNETRVTGELSEVLEEADVFIGVSVAGAFTKEMVASMNRDPVIFAMANPIPEIMPEEAEKAGVAVMGTGRSDFPNQINNVLAFPGIFKGALSVSAKEINEEMKVAAVEAIASLVDHERLSKDYVIPDPLDDRVVDQVSRAVADAAIQSGVARKTKMTDKVEVKR</sequence>
<dbReference type="PANTHER" id="PTHR43237:SF4">
    <property type="entry name" value="NADP-DEPENDENT MALIC ENZYME"/>
    <property type="match status" value="1"/>
</dbReference>
<dbReference type="GO" id="GO:0004470">
    <property type="term" value="F:malic enzyme activity"/>
    <property type="evidence" value="ECO:0007669"/>
    <property type="project" value="InterPro"/>
</dbReference>
<evidence type="ECO:0000313" key="11">
    <source>
        <dbReference type="Proteomes" id="UP000660110"/>
    </source>
</evidence>
<dbReference type="Pfam" id="PF03949">
    <property type="entry name" value="Malic_M"/>
    <property type="match status" value="1"/>
</dbReference>
<dbReference type="GO" id="GO:0016616">
    <property type="term" value="F:oxidoreductase activity, acting on the CH-OH group of donors, NAD or NADP as acceptor"/>
    <property type="evidence" value="ECO:0007669"/>
    <property type="project" value="InterPro"/>
</dbReference>
<evidence type="ECO:0000256" key="6">
    <source>
        <dbReference type="PIRSR" id="PIRSR000106-2"/>
    </source>
</evidence>
<evidence type="ECO:0000256" key="3">
    <source>
        <dbReference type="ARBA" id="ARBA00022723"/>
    </source>
</evidence>
<accession>A0A917BCS1</accession>
<evidence type="ECO:0000256" key="7">
    <source>
        <dbReference type="PIRSR" id="PIRSR000106-3"/>
    </source>
</evidence>
<dbReference type="InterPro" id="IPR045213">
    <property type="entry name" value="Malic_NAD-bd_bact_type"/>
</dbReference>
<dbReference type="GO" id="GO:0051287">
    <property type="term" value="F:NAD binding"/>
    <property type="evidence" value="ECO:0007669"/>
    <property type="project" value="InterPro"/>
</dbReference>
<dbReference type="InterPro" id="IPR051674">
    <property type="entry name" value="Malate_Decarboxylase"/>
</dbReference>
<dbReference type="Proteomes" id="UP000660110">
    <property type="component" value="Unassembled WGS sequence"/>
</dbReference>
<dbReference type="GO" id="GO:0046872">
    <property type="term" value="F:metal ion binding"/>
    <property type="evidence" value="ECO:0007669"/>
    <property type="project" value="UniProtKB-KW"/>
</dbReference>
<dbReference type="InterPro" id="IPR015884">
    <property type="entry name" value="Malic_enzyme_CS"/>
</dbReference>
<feature type="binding site" evidence="7">
    <location>
        <position position="134"/>
    </location>
    <ligand>
        <name>a divalent metal cation</name>
        <dbReference type="ChEBI" id="CHEBI:60240"/>
    </ligand>
</feature>
<dbReference type="SMART" id="SM00919">
    <property type="entry name" value="Malic_M"/>
    <property type="match status" value="1"/>
</dbReference>